<evidence type="ECO:0000313" key="3">
    <source>
        <dbReference type="Ensembl" id="ENSECAP00000082757.1"/>
    </source>
</evidence>
<feature type="transmembrane region" description="Helical" evidence="2">
    <location>
        <begin position="416"/>
        <end position="437"/>
    </location>
</feature>
<feature type="transmembrane region" description="Helical" evidence="2">
    <location>
        <begin position="69"/>
        <end position="91"/>
    </location>
</feature>
<reference evidence="3" key="3">
    <citation type="submission" date="2025-09" db="UniProtKB">
        <authorList>
            <consortium name="Ensembl"/>
        </authorList>
    </citation>
    <scope>IDENTIFICATION</scope>
    <source>
        <strain evidence="3">Thoroughbred</strain>
    </source>
</reference>
<reference evidence="3" key="2">
    <citation type="submission" date="2025-08" db="UniProtKB">
        <authorList>
            <consortium name="Ensembl"/>
        </authorList>
    </citation>
    <scope>IDENTIFICATION</scope>
    <source>
        <strain evidence="3">Thoroughbred</strain>
    </source>
</reference>
<feature type="transmembrane region" description="Helical" evidence="2">
    <location>
        <begin position="324"/>
        <end position="351"/>
    </location>
</feature>
<name>A0A9L0T6H8_HORSE</name>
<dbReference type="Ensembl" id="ENSECAT00000121292.1">
    <property type="protein sequence ID" value="ENSECAP00000082757.1"/>
    <property type="gene ID" value="ENSECAG00000044666.1"/>
</dbReference>
<dbReference type="InterPro" id="IPR027197">
    <property type="entry name" value="SLC43A3"/>
</dbReference>
<dbReference type="SUPFAM" id="SSF103473">
    <property type="entry name" value="MFS general substrate transporter"/>
    <property type="match status" value="1"/>
</dbReference>
<feature type="transmembrane region" description="Helical" evidence="2">
    <location>
        <begin position="280"/>
        <end position="303"/>
    </location>
</feature>
<organism evidence="3 4">
    <name type="scientific">Equus caballus</name>
    <name type="common">Horse</name>
    <dbReference type="NCBI Taxonomy" id="9796"/>
    <lineage>
        <taxon>Eukaryota</taxon>
        <taxon>Metazoa</taxon>
        <taxon>Chordata</taxon>
        <taxon>Craniata</taxon>
        <taxon>Vertebrata</taxon>
        <taxon>Euteleostomi</taxon>
        <taxon>Mammalia</taxon>
        <taxon>Eutheria</taxon>
        <taxon>Laurasiatheria</taxon>
        <taxon>Perissodactyla</taxon>
        <taxon>Equidae</taxon>
        <taxon>Equus</taxon>
    </lineage>
</organism>
<comment type="subcellular location">
    <subcellularLocation>
        <location evidence="1">Membrane</location>
        <topology evidence="1">Multi-pass membrane protein</topology>
    </subcellularLocation>
</comment>
<feature type="transmembrane region" description="Helical" evidence="2">
    <location>
        <begin position="12"/>
        <end position="37"/>
    </location>
</feature>
<reference evidence="3 4" key="1">
    <citation type="journal article" date="2009" name="Science">
        <title>Genome sequence, comparative analysis, and population genetics of the domestic horse.</title>
        <authorList>
            <consortium name="Broad Institute Genome Sequencing Platform"/>
            <consortium name="Broad Institute Whole Genome Assembly Team"/>
            <person name="Wade C.M."/>
            <person name="Giulotto E."/>
            <person name="Sigurdsson S."/>
            <person name="Zoli M."/>
            <person name="Gnerre S."/>
            <person name="Imsland F."/>
            <person name="Lear T.L."/>
            <person name="Adelson D.L."/>
            <person name="Bailey E."/>
            <person name="Bellone R.R."/>
            <person name="Bloecker H."/>
            <person name="Distl O."/>
            <person name="Edgar R.C."/>
            <person name="Garber M."/>
            <person name="Leeb T."/>
            <person name="Mauceli E."/>
            <person name="MacLeod J.N."/>
            <person name="Penedo M.C.T."/>
            <person name="Raison J.M."/>
            <person name="Sharpe T."/>
            <person name="Vogel J."/>
            <person name="Andersson L."/>
            <person name="Antczak D.F."/>
            <person name="Biagi T."/>
            <person name="Binns M.M."/>
            <person name="Chowdhary B.P."/>
            <person name="Coleman S.J."/>
            <person name="Della Valle G."/>
            <person name="Fryc S."/>
            <person name="Guerin G."/>
            <person name="Hasegawa T."/>
            <person name="Hill E.W."/>
            <person name="Jurka J."/>
            <person name="Kiialainen A."/>
            <person name="Lindgren G."/>
            <person name="Liu J."/>
            <person name="Magnani E."/>
            <person name="Mickelson J.R."/>
            <person name="Murray J."/>
            <person name="Nergadze S.G."/>
            <person name="Onofrio R."/>
            <person name="Pedroni S."/>
            <person name="Piras M.F."/>
            <person name="Raudsepp T."/>
            <person name="Rocchi M."/>
            <person name="Roeed K.H."/>
            <person name="Ryder O.A."/>
            <person name="Searle S."/>
            <person name="Skow L."/>
            <person name="Swinburne J.E."/>
            <person name="Syvaenen A.C."/>
            <person name="Tozaki T."/>
            <person name="Valberg S.J."/>
            <person name="Vaudin M."/>
            <person name="White J.R."/>
            <person name="Zody M.C."/>
            <person name="Lander E.S."/>
            <person name="Lindblad-Toh K."/>
        </authorList>
    </citation>
    <scope>NUCLEOTIDE SEQUENCE [LARGE SCALE GENOMIC DNA]</scope>
    <source>
        <strain evidence="3 4">Thoroughbred</strain>
    </source>
</reference>
<protein>
    <recommendedName>
        <fullName evidence="5">Solute carrier family 43 member 3</fullName>
    </recommendedName>
</protein>
<dbReference type="PANTHER" id="PTHR20765:SF1">
    <property type="entry name" value="EQUILIBRATIVE NUCLEOBASE TRANSPORTER 1"/>
    <property type="match status" value="1"/>
</dbReference>
<keyword evidence="4" id="KW-1185">Reference proteome</keyword>
<evidence type="ECO:0000256" key="1">
    <source>
        <dbReference type="ARBA" id="ARBA00004141"/>
    </source>
</evidence>
<dbReference type="GO" id="GO:0016020">
    <property type="term" value="C:membrane"/>
    <property type="evidence" value="ECO:0007669"/>
    <property type="project" value="UniProtKB-SubCell"/>
</dbReference>
<feature type="transmembrane region" description="Helical" evidence="2">
    <location>
        <begin position="97"/>
        <end position="116"/>
    </location>
</feature>
<dbReference type="AlphaFoldDB" id="A0A9L0T6H8"/>
<dbReference type="GeneTree" id="ENSGT00940000157622"/>
<accession>A0A9L0T6H8</accession>
<evidence type="ECO:0000256" key="2">
    <source>
        <dbReference type="SAM" id="Phobius"/>
    </source>
</evidence>
<evidence type="ECO:0008006" key="5">
    <source>
        <dbReference type="Google" id="ProtNLM"/>
    </source>
</evidence>
<dbReference type="PANTHER" id="PTHR20765">
    <property type="entry name" value="SOLUTE CARRIER FAMILY 43 MEMBER 3-RELATED"/>
    <property type="match status" value="1"/>
</dbReference>
<feature type="transmembrane region" description="Helical" evidence="2">
    <location>
        <begin position="123"/>
        <end position="144"/>
    </location>
</feature>
<feature type="transmembrane region" description="Helical" evidence="2">
    <location>
        <begin position="385"/>
        <end position="404"/>
    </location>
</feature>
<feature type="transmembrane region" description="Helical" evidence="2">
    <location>
        <begin position="156"/>
        <end position="175"/>
    </location>
</feature>
<feature type="transmembrane region" description="Helical" evidence="2">
    <location>
        <begin position="357"/>
        <end position="378"/>
    </location>
</feature>
<dbReference type="Proteomes" id="UP000002281">
    <property type="component" value="Chromosome 12"/>
</dbReference>
<proteinExistence type="predicted"/>
<keyword evidence="2" id="KW-0472">Membrane</keyword>
<keyword evidence="2" id="KW-0812">Transmembrane</keyword>
<dbReference type="InterPro" id="IPR036259">
    <property type="entry name" value="MFS_trans_sf"/>
</dbReference>
<evidence type="ECO:0000313" key="4">
    <source>
        <dbReference type="Proteomes" id="UP000002281"/>
    </source>
</evidence>
<sequence length="450" mass="50349">IPQEGHPIFPLLSLLGLLECLGFVGILFGWVSLVFVFKTEHYFEELCEPNARLMGNTTLVDCKAQDEKFSLIFTLVSFMNNFMTFPIGYNFDRFKTTIAHLIAIFLYTTATLTIAFTSAESALLLFLAMPMLTVGGILFLITNLQVKDSRGITLRASFLFFSVFSVWHVGHTFLLQSRGHIPYLLPPNDRYGPRHCCSPSSSTFLVINAQILLSPSEFPDPGQQKELRSFWGYAFSRRFAWHLMWLSMMQLWHYIFIGTLNSLLATLAKGTRYVAGLGVSIYTTAFAITQFFGVLCAPWNGLLMDLLKQRYQKKASKTGFSASAVALCSTVPCLALTSLLCLGFALCASVPVLPLQYVTFILQVISRSFLYGGNAAFLTLHFGKIFGLVMALSAIVSLLQFPIFTFIKGPLQNDPFYVNVMLVLVSLLTFMHPFLVYRECQRKEGSPAIA</sequence>
<keyword evidence="2" id="KW-1133">Transmembrane helix</keyword>